<dbReference type="Proteomes" id="UP001595821">
    <property type="component" value="Unassembled WGS sequence"/>
</dbReference>
<evidence type="ECO:0000259" key="1">
    <source>
        <dbReference type="SMART" id="SM00849"/>
    </source>
</evidence>
<reference evidence="2 3" key="1">
    <citation type="journal article" date="2014" name="Int. J. Syst. Evol. Microbiol.">
        <title>Complete genome sequence of Corynebacterium casei LMG S-19264T (=DSM 44701T), isolated from a smear-ripened cheese.</title>
        <authorList>
            <consortium name="US DOE Joint Genome Institute (JGI-PGF)"/>
            <person name="Walter F."/>
            <person name="Albersmeier A."/>
            <person name="Kalinowski J."/>
            <person name="Ruckert C."/>
        </authorList>
    </citation>
    <scope>NUCLEOTIDE SEQUENCE [LARGE SCALE GENOMIC DNA]</scope>
    <source>
        <strain evidence="2 3">IBRC-M 10912</strain>
    </source>
</reference>
<sequence length="304" mass="32869">MTAERVAVGQGTPEGTNSAYVLPDRGVVIDPGPPTESAWTDLREGLERVGLALESIDHVLVTHWHADHAGLAPRLAETADATLAMGDDDAALIADYAAERDRRLRRDVATMRRWGVPDDAVDVVIAGDEPSPMPDEFPVEPLADGDVVAGLEVLETPGHTLGHIAFVAADAIAVGDAVLSTYTPNVGGSDTRTTDPLADFDRTLECLESRPETLLPGHGTTVDPDRIETIRSHHRERTDRVLAALESRTAATPWDVARDLFGDLEGIHVKFGAGEAAAHLERLERAGRIERVRDDPVTYERERP</sequence>
<proteinExistence type="predicted"/>
<dbReference type="GeneID" id="71854995"/>
<dbReference type="PANTHER" id="PTHR23131:SF4">
    <property type="entry name" value="METALLO-BETA-LACTAMASE SUPERFAMILY POTEIN"/>
    <property type="match status" value="1"/>
</dbReference>
<evidence type="ECO:0000313" key="3">
    <source>
        <dbReference type="Proteomes" id="UP001595821"/>
    </source>
</evidence>
<organism evidence="2 3">
    <name type="scientific">Natribaculum luteum</name>
    <dbReference type="NCBI Taxonomy" id="1586232"/>
    <lineage>
        <taxon>Archaea</taxon>
        <taxon>Methanobacteriati</taxon>
        <taxon>Methanobacteriota</taxon>
        <taxon>Stenosarchaea group</taxon>
        <taxon>Halobacteria</taxon>
        <taxon>Halobacteriales</taxon>
        <taxon>Natrialbaceae</taxon>
        <taxon>Natribaculum</taxon>
    </lineage>
</organism>
<accession>A0ABD5NWS7</accession>
<evidence type="ECO:0000313" key="2">
    <source>
        <dbReference type="EMBL" id="MFC4246230.1"/>
    </source>
</evidence>
<dbReference type="EMBL" id="JBHSDJ010000013">
    <property type="protein sequence ID" value="MFC4246230.1"/>
    <property type="molecule type" value="Genomic_DNA"/>
</dbReference>
<dbReference type="RefSeq" id="WP_246967811.1">
    <property type="nucleotide sequence ID" value="NZ_CP095397.1"/>
</dbReference>
<dbReference type="AlphaFoldDB" id="A0ABD5NWS7"/>
<dbReference type="InterPro" id="IPR036388">
    <property type="entry name" value="WH-like_DNA-bd_sf"/>
</dbReference>
<protein>
    <submittedName>
        <fullName evidence="2">MBL fold metallo-hydrolase</fullName>
    </submittedName>
</protein>
<dbReference type="InterPro" id="IPR036866">
    <property type="entry name" value="RibonucZ/Hydroxyglut_hydro"/>
</dbReference>
<dbReference type="SUPFAM" id="SSF56281">
    <property type="entry name" value="Metallo-hydrolase/oxidoreductase"/>
    <property type="match status" value="1"/>
</dbReference>
<dbReference type="InterPro" id="IPR001279">
    <property type="entry name" value="Metallo-B-lactamas"/>
</dbReference>
<dbReference type="InterPro" id="IPR050662">
    <property type="entry name" value="Sec-metab_biosynth-thioest"/>
</dbReference>
<comment type="caution">
    <text evidence="2">The sequence shown here is derived from an EMBL/GenBank/DDBJ whole genome shotgun (WGS) entry which is preliminary data.</text>
</comment>
<dbReference type="Gene3D" id="3.60.15.10">
    <property type="entry name" value="Ribonuclease Z/Hydroxyacylglutathione hydrolase-like"/>
    <property type="match status" value="1"/>
</dbReference>
<dbReference type="Gene3D" id="1.10.10.10">
    <property type="entry name" value="Winged helix-like DNA-binding domain superfamily/Winged helix DNA-binding domain"/>
    <property type="match status" value="1"/>
</dbReference>
<dbReference type="PANTHER" id="PTHR23131">
    <property type="entry name" value="ENDORIBONUCLEASE LACTB2"/>
    <property type="match status" value="1"/>
</dbReference>
<dbReference type="Pfam" id="PF00753">
    <property type="entry name" value="Lactamase_B"/>
    <property type="match status" value="1"/>
</dbReference>
<name>A0ABD5NWS7_9EURY</name>
<feature type="domain" description="Metallo-beta-lactamase" evidence="1">
    <location>
        <begin position="15"/>
        <end position="218"/>
    </location>
</feature>
<gene>
    <name evidence="2" type="ORF">ACFOZ7_04375</name>
</gene>
<dbReference type="SMART" id="SM00849">
    <property type="entry name" value="Lactamase_B"/>
    <property type="match status" value="1"/>
</dbReference>